<feature type="transmembrane region" description="Helical" evidence="8">
    <location>
        <begin position="296"/>
        <end position="317"/>
    </location>
</feature>
<feature type="transmembrane region" description="Helical" evidence="8">
    <location>
        <begin position="353"/>
        <end position="379"/>
    </location>
</feature>
<dbReference type="PANTHER" id="PTHR43357">
    <property type="entry name" value="INNER MEMBRANE ABC TRANSPORTER PERMEASE PROTEIN YDCV"/>
    <property type="match status" value="1"/>
</dbReference>
<evidence type="ECO:0000256" key="8">
    <source>
        <dbReference type="RuleBase" id="RU363032"/>
    </source>
</evidence>
<evidence type="ECO:0000256" key="3">
    <source>
        <dbReference type="ARBA" id="ARBA00022475"/>
    </source>
</evidence>
<feature type="transmembrane region" description="Helical" evidence="8">
    <location>
        <begin position="474"/>
        <end position="494"/>
    </location>
</feature>
<keyword evidence="7 8" id="KW-0472">Membrane</keyword>
<dbReference type="Pfam" id="PF00528">
    <property type="entry name" value="BPD_transp_1"/>
    <property type="match status" value="2"/>
</dbReference>
<feature type="transmembrane region" description="Helical" evidence="8">
    <location>
        <begin position="244"/>
        <end position="265"/>
    </location>
</feature>
<evidence type="ECO:0000256" key="5">
    <source>
        <dbReference type="ARBA" id="ARBA00022692"/>
    </source>
</evidence>
<dbReference type="PANTHER" id="PTHR43357:SF4">
    <property type="entry name" value="INNER MEMBRANE ABC TRANSPORTER PERMEASE PROTEIN YDCV"/>
    <property type="match status" value="1"/>
</dbReference>
<feature type="domain" description="ABC transmembrane type-1" evidence="9">
    <location>
        <begin position="59"/>
        <end position="266"/>
    </location>
</feature>
<name>A0AA44J935_AGRTU</name>
<dbReference type="InterPro" id="IPR035906">
    <property type="entry name" value="MetI-like_sf"/>
</dbReference>
<reference evidence="10" key="1">
    <citation type="journal article" date="2020" name="Science">
        <title>Unexpected conservation and global transmission of agrobacterial virulence plasmids.</title>
        <authorList>
            <person name="Weisberg A.J."/>
            <person name="Davis E.W. 2nd"/>
            <person name="Tabima J."/>
            <person name="Belcher M.S."/>
            <person name="Miller M."/>
            <person name="Kuo C.H."/>
            <person name="Loper J.E."/>
            <person name="Grunwald N.J."/>
            <person name="Putnam M.L."/>
            <person name="Chang J.H."/>
        </authorList>
    </citation>
    <scope>NUCLEOTIDE SEQUENCE</scope>
    <source>
        <strain evidence="10">17-1853-1a</strain>
    </source>
</reference>
<keyword evidence="5 8" id="KW-0812">Transmembrane</keyword>
<comment type="subcellular location">
    <subcellularLocation>
        <location evidence="1">Cell inner membrane</location>
        <topology evidence="1">Multi-pass membrane protein</topology>
    </subcellularLocation>
    <subcellularLocation>
        <location evidence="8">Cell membrane</location>
        <topology evidence="8">Multi-pass membrane protein</topology>
    </subcellularLocation>
</comment>
<keyword evidence="6 8" id="KW-1133">Transmembrane helix</keyword>
<dbReference type="SUPFAM" id="SSF161098">
    <property type="entry name" value="MetI-like"/>
    <property type="match status" value="2"/>
</dbReference>
<dbReference type="EMBL" id="JAAMAY010000027">
    <property type="protein sequence ID" value="NTC29680.1"/>
    <property type="molecule type" value="Genomic_DNA"/>
</dbReference>
<keyword evidence="2 8" id="KW-0813">Transport</keyword>
<feature type="transmembrane region" description="Helical" evidence="8">
    <location>
        <begin position="7"/>
        <end position="26"/>
    </location>
</feature>
<evidence type="ECO:0000259" key="9">
    <source>
        <dbReference type="PROSITE" id="PS50928"/>
    </source>
</evidence>
<dbReference type="InterPro" id="IPR000515">
    <property type="entry name" value="MetI-like"/>
</dbReference>
<evidence type="ECO:0000256" key="2">
    <source>
        <dbReference type="ARBA" id="ARBA00022448"/>
    </source>
</evidence>
<feature type="transmembrane region" description="Helical" evidence="8">
    <location>
        <begin position="186"/>
        <end position="211"/>
    </location>
</feature>
<dbReference type="PROSITE" id="PS50928">
    <property type="entry name" value="ABC_TM1"/>
    <property type="match status" value="2"/>
</dbReference>
<dbReference type="GO" id="GO:0055085">
    <property type="term" value="P:transmembrane transport"/>
    <property type="evidence" value="ECO:0007669"/>
    <property type="project" value="InterPro"/>
</dbReference>
<feature type="transmembrane region" description="Helical" evidence="8">
    <location>
        <begin position="528"/>
        <end position="549"/>
    </location>
</feature>
<evidence type="ECO:0000256" key="4">
    <source>
        <dbReference type="ARBA" id="ARBA00022519"/>
    </source>
</evidence>
<keyword evidence="4" id="KW-0997">Cell inner membrane</keyword>
<feature type="transmembrane region" description="Helical" evidence="8">
    <location>
        <begin position="58"/>
        <end position="85"/>
    </location>
</feature>
<comment type="similarity">
    <text evidence="8">Belongs to the binding-protein-dependent transport system permease family.</text>
</comment>
<feature type="domain" description="ABC transmembrane type-1" evidence="9">
    <location>
        <begin position="354"/>
        <end position="549"/>
    </location>
</feature>
<comment type="caution">
    <text evidence="10">The sequence shown here is derived from an EMBL/GenBank/DDBJ whole genome shotgun (WGS) entry which is preliminary data.</text>
</comment>
<sequence>MTAITSRLIIAITALIVLYPVALVFYQSFLSEPFFSPAANWTLDAYTFVTTDEYFHEALINTLIIAVGMTVIAVPFGALLAFLMVRTDLPGKGIIEPFIMTPIFISPMVLAFGYVVAAGPVGLVSIWAKQIFGQVPWYLYSMTSFVVIAGLTHVPHAYLYAASALRNIGSDVEEAARCSGAGPLRVAMTVSLPMITPSLCFSALLIFFLGFEMFGLPLVLGDPEGITVLATYLYKLTSLLGTPAYQMMAVVVVFIFLVSIPLVYLQRRVLMVANRYISVKGKAAGQRPLPIGGWKWVAAVVIALWILVTVIVPIGGLVLRASLTTWGEGVVLLDALTFDHFRELFMYPQITRSIVNTLLMATVGGALAVGAYCVLALATHRRNDGWTRLMDYVVLLPRAMPGLVAGLAIFWVFLFTPFMASWRQTLISVWLAYTIVWLAYGLRLISAAFMQISPDLEEAARVAGASGARASRDVTLPLARAGILGSWLLIFIMFTREYSTGVYLLSPGAETIGSLLVSLWAGGNIDSVTALATVNLGFIAVGVLLLWLFGERRNG</sequence>
<dbReference type="Proteomes" id="UP000702952">
    <property type="component" value="Unassembled WGS sequence"/>
</dbReference>
<dbReference type="GO" id="GO:0005886">
    <property type="term" value="C:plasma membrane"/>
    <property type="evidence" value="ECO:0007669"/>
    <property type="project" value="UniProtKB-SubCell"/>
</dbReference>
<feature type="transmembrane region" description="Helical" evidence="8">
    <location>
        <begin position="399"/>
        <end position="418"/>
    </location>
</feature>
<evidence type="ECO:0000256" key="1">
    <source>
        <dbReference type="ARBA" id="ARBA00004429"/>
    </source>
</evidence>
<dbReference type="AlphaFoldDB" id="A0AA44J935"/>
<dbReference type="RefSeq" id="WP_174019000.1">
    <property type="nucleotide sequence ID" value="NZ_JAAMAW010000021.1"/>
</dbReference>
<dbReference type="CDD" id="cd06261">
    <property type="entry name" value="TM_PBP2"/>
    <property type="match status" value="2"/>
</dbReference>
<protein>
    <submittedName>
        <fullName evidence="10">Iron ABC transporter permease</fullName>
    </submittedName>
</protein>
<evidence type="ECO:0000313" key="11">
    <source>
        <dbReference type="Proteomes" id="UP000702952"/>
    </source>
</evidence>
<keyword evidence="3" id="KW-1003">Cell membrane</keyword>
<evidence type="ECO:0000313" key="10">
    <source>
        <dbReference type="EMBL" id="NTC29680.1"/>
    </source>
</evidence>
<dbReference type="Gene3D" id="1.10.3720.10">
    <property type="entry name" value="MetI-like"/>
    <property type="match status" value="2"/>
</dbReference>
<accession>A0AA44J935</accession>
<organism evidence="10 11">
    <name type="scientific">Agrobacterium tumefaciens</name>
    <dbReference type="NCBI Taxonomy" id="358"/>
    <lineage>
        <taxon>Bacteria</taxon>
        <taxon>Pseudomonadati</taxon>
        <taxon>Pseudomonadota</taxon>
        <taxon>Alphaproteobacteria</taxon>
        <taxon>Hyphomicrobiales</taxon>
        <taxon>Rhizobiaceae</taxon>
        <taxon>Rhizobium/Agrobacterium group</taxon>
        <taxon>Agrobacterium</taxon>
        <taxon>Agrobacterium tumefaciens complex</taxon>
    </lineage>
</organism>
<proteinExistence type="inferred from homology"/>
<gene>
    <name evidence="10" type="ORF">G6M46_16215</name>
</gene>
<evidence type="ECO:0000256" key="7">
    <source>
        <dbReference type="ARBA" id="ARBA00023136"/>
    </source>
</evidence>
<evidence type="ECO:0000256" key="6">
    <source>
        <dbReference type="ARBA" id="ARBA00022989"/>
    </source>
</evidence>
<feature type="transmembrane region" description="Helical" evidence="8">
    <location>
        <begin position="137"/>
        <end position="161"/>
    </location>
</feature>
<feature type="transmembrane region" description="Helical" evidence="8">
    <location>
        <begin position="97"/>
        <end position="117"/>
    </location>
</feature>
<feature type="transmembrane region" description="Helical" evidence="8">
    <location>
        <begin position="430"/>
        <end position="454"/>
    </location>
</feature>